<dbReference type="Proteomes" id="UP000324222">
    <property type="component" value="Unassembled WGS sequence"/>
</dbReference>
<feature type="region of interest" description="Disordered" evidence="1">
    <location>
        <begin position="44"/>
        <end position="65"/>
    </location>
</feature>
<feature type="compositionally biased region" description="Basic and acidic residues" evidence="1">
    <location>
        <begin position="44"/>
        <end position="56"/>
    </location>
</feature>
<feature type="compositionally biased region" description="Basic and acidic residues" evidence="1">
    <location>
        <begin position="1"/>
        <end position="11"/>
    </location>
</feature>
<evidence type="ECO:0000313" key="3">
    <source>
        <dbReference type="Proteomes" id="UP000324222"/>
    </source>
</evidence>
<feature type="region of interest" description="Disordered" evidence="1">
    <location>
        <begin position="1"/>
        <end position="28"/>
    </location>
</feature>
<proteinExistence type="predicted"/>
<comment type="caution">
    <text evidence="2">The sequence shown here is derived from an EMBL/GenBank/DDBJ whole genome shotgun (WGS) entry which is preliminary data.</text>
</comment>
<feature type="compositionally biased region" description="Acidic residues" evidence="1">
    <location>
        <begin position="12"/>
        <end position="21"/>
    </location>
</feature>
<name>A0A5B7HXY4_PORTR</name>
<sequence length="65" mass="7627">MAEEEQRKVEKEEEEEEEEMEGCGSEGNVRIRRFPRLAGCLSRGDRGDWKVMEKGEKRRGKSVLR</sequence>
<gene>
    <name evidence="2" type="ORF">E2C01_070680</name>
</gene>
<accession>A0A5B7HXY4</accession>
<organism evidence="2 3">
    <name type="scientific">Portunus trituberculatus</name>
    <name type="common">Swimming crab</name>
    <name type="synonym">Neptunus trituberculatus</name>
    <dbReference type="NCBI Taxonomy" id="210409"/>
    <lineage>
        <taxon>Eukaryota</taxon>
        <taxon>Metazoa</taxon>
        <taxon>Ecdysozoa</taxon>
        <taxon>Arthropoda</taxon>
        <taxon>Crustacea</taxon>
        <taxon>Multicrustacea</taxon>
        <taxon>Malacostraca</taxon>
        <taxon>Eumalacostraca</taxon>
        <taxon>Eucarida</taxon>
        <taxon>Decapoda</taxon>
        <taxon>Pleocyemata</taxon>
        <taxon>Brachyura</taxon>
        <taxon>Eubrachyura</taxon>
        <taxon>Portunoidea</taxon>
        <taxon>Portunidae</taxon>
        <taxon>Portuninae</taxon>
        <taxon>Portunus</taxon>
    </lineage>
</organism>
<evidence type="ECO:0000313" key="2">
    <source>
        <dbReference type="EMBL" id="MPC76272.1"/>
    </source>
</evidence>
<dbReference type="AlphaFoldDB" id="A0A5B7HXY4"/>
<keyword evidence="3" id="KW-1185">Reference proteome</keyword>
<protein>
    <submittedName>
        <fullName evidence="2">Uncharacterized protein</fullName>
    </submittedName>
</protein>
<reference evidence="2 3" key="1">
    <citation type="submission" date="2019-05" db="EMBL/GenBank/DDBJ databases">
        <title>Another draft genome of Portunus trituberculatus and its Hox gene families provides insights of decapod evolution.</title>
        <authorList>
            <person name="Jeong J.-H."/>
            <person name="Song I."/>
            <person name="Kim S."/>
            <person name="Choi T."/>
            <person name="Kim D."/>
            <person name="Ryu S."/>
            <person name="Kim W."/>
        </authorList>
    </citation>
    <scope>NUCLEOTIDE SEQUENCE [LARGE SCALE GENOMIC DNA]</scope>
    <source>
        <tissue evidence="2">Muscle</tissue>
    </source>
</reference>
<evidence type="ECO:0000256" key="1">
    <source>
        <dbReference type="SAM" id="MobiDB-lite"/>
    </source>
</evidence>
<dbReference type="EMBL" id="VSRR010042973">
    <property type="protein sequence ID" value="MPC76272.1"/>
    <property type="molecule type" value="Genomic_DNA"/>
</dbReference>